<evidence type="ECO:0000313" key="2">
    <source>
        <dbReference type="EMBL" id="KAG5183909.1"/>
    </source>
</evidence>
<comment type="caution">
    <text evidence="2">The sequence shown here is derived from an EMBL/GenBank/DDBJ whole genome shotgun (WGS) entry which is preliminary data.</text>
</comment>
<dbReference type="AlphaFoldDB" id="A0A836CFR2"/>
<evidence type="ECO:0000313" key="3">
    <source>
        <dbReference type="Proteomes" id="UP000664859"/>
    </source>
</evidence>
<dbReference type="GO" id="GO:0003677">
    <property type="term" value="F:DNA binding"/>
    <property type="evidence" value="ECO:0007669"/>
    <property type="project" value="InterPro"/>
</dbReference>
<dbReference type="InterPro" id="IPR036887">
    <property type="entry name" value="HTH_APSES_sf"/>
</dbReference>
<dbReference type="InterPro" id="IPR018004">
    <property type="entry name" value="KilA/APSES_HTH"/>
</dbReference>
<dbReference type="SUPFAM" id="SSF54616">
    <property type="entry name" value="DNA-binding domain of Mlu1-box binding protein MBP1"/>
    <property type="match status" value="1"/>
</dbReference>
<dbReference type="SMART" id="SM01252">
    <property type="entry name" value="KilA-N"/>
    <property type="match status" value="1"/>
</dbReference>
<organism evidence="2 3">
    <name type="scientific">Tribonema minus</name>
    <dbReference type="NCBI Taxonomy" id="303371"/>
    <lineage>
        <taxon>Eukaryota</taxon>
        <taxon>Sar</taxon>
        <taxon>Stramenopiles</taxon>
        <taxon>Ochrophyta</taxon>
        <taxon>PX clade</taxon>
        <taxon>Xanthophyceae</taxon>
        <taxon>Tribonematales</taxon>
        <taxon>Tribonemataceae</taxon>
        <taxon>Tribonema</taxon>
    </lineage>
</organism>
<name>A0A836CFR2_9STRA</name>
<dbReference type="Proteomes" id="UP000664859">
    <property type="component" value="Unassembled WGS sequence"/>
</dbReference>
<sequence>MSGKVVYAHSTAGPVLRFATFKAAQAGIGITYELLKRAVDKPVRVRGWRFTRRHDGESTPGGSVAAVAEAAAAAPAPDELEIIVAAPSGFEIADPDDIGGRMLKCLRGSDGNAITTMRADGYLMATSMCKAFGKRWNDFFNLNGTQLFIKALSRNARVPEHTSEGNLGLVDAAHGGNTEHGTWVHPDVAIKLAAWLSVDFEVAVCELVRKFLRGEVTTQQSQNAAAAVAASISVGLPVEMQLATDDDKKMFVSDWMSERRAEAAVKKRKRDLEVIKEGHDLMQSIGDLDERDIIAFKDLVRTALTATGIGALQDAIVVAVADPGPHVPTPQCPSSVRGAEISMHTVAAEAGVRIGERAGAVGKRIRALYRAKYGDDAAQGIPKRSTFFRGKPFSENTYFMRDKDLITTAIREVCGA</sequence>
<dbReference type="InterPro" id="IPR017880">
    <property type="entry name" value="KilA_N"/>
</dbReference>
<gene>
    <name evidence="2" type="ORF">JKP88DRAFT_255632</name>
</gene>
<protein>
    <submittedName>
        <fullName evidence="2">KilA-N domain-containing protein</fullName>
    </submittedName>
</protein>
<feature type="domain" description="KilA-N" evidence="1">
    <location>
        <begin position="103"/>
        <end position="211"/>
    </location>
</feature>
<keyword evidence="3" id="KW-1185">Reference proteome</keyword>
<dbReference type="Pfam" id="PF04383">
    <property type="entry name" value="KilA-N"/>
    <property type="match status" value="1"/>
</dbReference>
<dbReference type="PROSITE" id="PS51301">
    <property type="entry name" value="KILA_N"/>
    <property type="match status" value="1"/>
</dbReference>
<evidence type="ECO:0000259" key="1">
    <source>
        <dbReference type="PROSITE" id="PS51301"/>
    </source>
</evidence>
<proteinExistence type="predicted"/>
<dbReference type="EMBL" id="JAFCMP010000181">
    <property type="protein sequence ID" value="KAG5183909.1"/>
    <property type="molecule type" value="Genomic_DNA"/>
</dbReference>
<accession>A0A836CFR2</accession>
<reference evidence="2" key="1">
    <citation type="submission" date="2021-02" db="EMBL/GenBank/DDBJ databases">
        <title>First Annotated Genome of the Yellow-green Alga Tribonema minus.</title>
        <authorList>
            <person name="Mahan K.M."/>
        </authorList>
    </citation>
    <scope>NUCLEOTIDE SEQUENCE</scope>
    <source>
        <strain evidence="2">UTEX B ZZ1240</strain>
    </source>
</reference>
<dbReference type="OrthoDB" id="10652972at2759"/>